<dbReference type="AlphaFoldDB" id="A0A6G0TBW3"/>
<proteinExistence type="predicted"/>
<organism evidence="1 2">
    <name type="scientific">Aphis glycines</name>
    <name type="common">Soybean aphid</name>
    <dbReference type="NCBI Taxonomy" id="307491"/>
    <lineage>
        <taxon>Eukaryota</taxon>
        <taxon>Metazoa</taxon>
        <taxon>Ecdysozoa</taxon>
        <taxon>Arthropoda</taxon>
        <taxon>Hexapoda</taxon>
        <taxon>Insecta</taxon>
        <taxon>Pterygota</taxon>
        <taxon>Neoptera</taxon>
        <taxon>Paraneoptera</taxon>
        <taxon>Hemiptera</taxon>
        <taxon>Sternorrhyncha</taxon>
        <taxon>Aphidomorpha</taxon>
        <taxon>Aphidoidea</taxon>
        <taxon>Aphididae</taxon>
        <taxon>Aphidini</taxon>
        <taxon>Aphis</taxon>
        <taxon>Aphis</taxon>
    </lineage>
</organism>
<evidence type="ECO:0000313" key="1">
    <source>
        <dbReference type="EMBL" id="KAE9530034.1"/>
    </source>
</evidence>
<dbReference type="OrthoDB" id="6620774at2759"/>
<name>A0A6G0TBW3_APHGL</name>
<dbReference type="EMBL" id="VYZN01000043">
    <property type="protein sequence ID" value="KAE9530034.1"/>
    <property type="molecule type" value="Genomic_DNA"/>
</dbReference>
<keyword evidence="2" id="KW-1185">Reference proteome</keyword>
<dbReference type="Proteomes" id="UP000475862">
    <property type="component" value="Unassembled WGS sequence"/>
</dbReference>
<evidence type="ECO:0000313" key="2">
    <source>
        <dbReference type="Proteomes" id="UP000475862"/>
    </source>
</evidence>
<comment type="caution">
    <text evidence="1">The sequence shown here is derived from an EMBL/GenBank/DDBJ whole genome shotgun (WGS) entry which is preliminary data.</text>
</comment>
<gene>
    <name evidence="1" type="ORF">AGLY_011496</name>
</gene>
<reference evidence="1 2" key="1">
    <citation type="submission" date="2019-08" db="EMBL/GenBank/DDBJ databases">
        <title>The genome of the soybean aphid Biotype 1, its phylome, world population structure and adaptation to the North American continent.</title>
        <authorList>
            <person name="Giordano R."/>
            <person name="Donthu R.K."/>
            <person name="Hernandez A.G."/>
            <person name="Wright C.L."/>
            <person name="Zimin A.V."/>
        </authorList>
    </citation>
    <scope>NUCLEOTIDE SEQUENCE [LARGE SCALE GENOMIC DNA]</scope>
    <source>
        <tissue evidence="1">Whole aphids</tissue>
    </source>
</reference>
<sequence length="222" mass="25530">METYYLIILEIIIVGPRQTSTDKLCNKPPVPFPTAQQPILYHCKLNYFIYRYSLPIEKVSYNQRSPLSTDGEKLIVSRLNCHKTISASTKSSGNLLSHIKSQHSFLLSKVEIARTRSKNNSNSIQTKMFDIRPKIVTKEMVKSLVFDYIVNEMCPLRTCEKQSFKRLIVGLTGSNDTIIPNRKQLSKHLDYKIYETYVSILTDLIIKNSCICTKADIWSTKN</sequence>
<accession>A0A6G0TBW3</accession>
<protein>
    <submittedName>
        <fullName evidence="1">Uncharacterized protein</fullName>
    </submittedName>
</protein>